<accession>A0A0E3NE87</accession>
<dbReference type="Pfam" id="PF01996">
    <property type="entry name" value="F420_ligase"/>
    <property type="match status" value="1"/>
</dbReference>
<keyword evidence="4" id="KW-0460">Magnesium</keyword>
<feature type="domain" description="Coenzyme F420:L-glutamate ligase-like" evidence="9">
    <location>
        <begin position="12"/>
        <end position="229"/>
    </location>
</feature>
<keyword evidence="6" id="KW-0342">GTP-binding</keyword>
<dbReference type="GeneID" id="41603591"/>
<dbReference type="FunFam" id="3.90.1660.10:FF:000003">
    <property type="entry name" value="Coenzyme F420:L-glutamate ligase"/>
    <property type="match status" value="1"/>
</dbReference>
<feature type="compositionally biased region" description="Basic and acidic residues" evidence="8">
    <location>
        <begin position="278"/>
        <end position="287"/>
    </location>
</feature>
<keyword evidence="5" id="KW-0630">Potassium</keyword>
<protein>
    <submittedName>
        <fullName evidence="10">Coenzyme F420:L-glutamate ligase</fullName>
    </submittedName>
</protein>
<evidence type="ECO:0000313" key="11">
    <source>
        <dbReference type="Proteomes" id="UP000066529"/>
    </source>
</evidence>
<evidence type="ECO:0000256" key="3">
    <source>
        <dbReference type="ARBA" id="ARBA00022741"/>
    </source>
</evidence>
<evidence type="ECO:0000256" key="8">
    <source>
        <dbReference type="SAM" id="MobiDB-lite"/>
    </source>
</evidence>
<dbReference type="InterPro" id="IPR002847">
    <property type="entry name" value="F420-0_gamma-glut_ligase-dom"/>
</dbReference>
<dbReference type="GO" id="GO:0046872">
    <property type="term" value="F:metal ion binding"/>
    <property type="evidence" value="ECO:0007669"/>
    <property type="project" value="UniProtKB-KW"/>
</dbReference>
<dbReference type="SUPFAM" id="SSF144010">
    <property type="entry name" value="CofE-like"/>
    <property type="match status" value="1"/>
</dbReference>
<dbReference type="KEGG" id="mthr:MSTHT_1087"/>
<organism evidence="10 11">
    <name type="scientific">Methanosarcina thermophila (strain ATCC 43570 / DSM 1825 / OCM 12 / VKM B-1830 / TM-1)</name>
    <dbReference type="NCBI Taxonomy" id="523844"/>
    <lineage>
        <taxon>Archaea</taxon>
        <taxon>Methanobacteriati</taxon>
        <taxon>Methanobacteriota</taxon>
        <taxon>Stenosarchaea group</taxon>
        <taxon>Methanomicrobia</taxon>
        <taxon>Methanosarcinales</taxon>
        <taxon>Methanosarcinaceae</taxon>
        <taxon>Methanosarcina</taxon>
    </lineage>
</organism>
<dbReference type="PANTHER" id="PTHR47917">
    <property type="match status" value="1"/>
</dbReference>
<evidence type="ECO:0000313" key="10">
    <source>
        <dbReference type="EMBL" id="AKB12845.1"/>
    </source>
</evidence>
<name>A0A0E3NE87_METTT</name>
<feature type="region of interest" description="Disordered" evidence="8">
    <location>
        <begin position="266"/>
        <end position="287"/>
    </location>
</feature>
<proteinExistence type="predicted"/>
<dbReference type="GO" id="GO:0005525">
    <property type="term" value="F:GTP binding"/>
    <property type="evidence" value="ECO:0007669"/>
    <property type="project" value="UniProtKB-KW"/>
</dbReference>
<evidence type="ECO:0000256" key="4">
    <source>
        <dbReference type="ARBA" id="ARBA00022842"/>
    </source>
</evidence>
<dbReference type="PATRIC" id="fig|523844.20.peg.1378"/>
<dbReference type="PANTHER" id="PTHR47917:SF2">
    <property type="entry name" value="COENZYME F420:L-GLUTAMATE LIGASE-LIKE DOMAIN-CONTAINING PROTEIN"/>
    <property type="match status" value="1"/>
</dbReference>
<keyword evidence="1 10" id="KW-0436">Ligase</keyword>
<dbReference type="OrthoDB" id="11383at2157"/>
<sequence>MSSENVSIQMFGIKTPIIREGDDIVQILEKALEESGIVPVDGDIFVIAESAVGTAERRVVKLADITPCKRAKELGEKYGIDPREMELVLQECDEIFGGVPGAALTITKGVLAPNAGIDSSNSPEGYVTLLPKDPRKSSENIRHRLEQHYSCRLGVIIGDSRTQPLRLGCSGIALGVSGFVPVEDVRGTHDIYGKPLRLTYKAVADNLVSAAELIMGEAGERVPCVLIRGAPVIMVNESPEMPTIPMEGCMYFGNVIRCKAENKCTSDKADNKCTSGKADNKCTGKND</sequence>
<keyword evidence="3" id="KW-0547">Nucleotide-binding</keyword>
<evidence type="ECO:0000256" key="6">
    <source>
        <dbReference type="ARBA" id="ARBA00023134"/>
    </source>
</evidence>
<dbReference type="Gene3D" id="3.90.1660.10">
    <property type="entry name" value="CofE-like domain"/>
    <property type="match status" value="1"/>
</dbReference>
<reference evidence="10 11" key="1">
    <citation type="submission" date="2014-07" db="EMBL/GenBank/DDBJ databases">
        <title>Methanogenic archaea and the global carbon cycle.</title>
        <authorList>
            <person name="Henriksen J.R."/>
            <person name="Luke J."/>
            <person name="Reinhart S."/>
            <person name="Benedict M.N."/>
            <person name="Youngblut N.D."/>
            <person name="Metcalf M.E."/>
            <person name="Whitaker R.J."/>
            <person name="Metcalf W.W."/>
        </authorList>
    </citation>
    <scope>NUCLEOTIDE SEQUENCE [LARGE SCALE GENOMIC DNA]</scope>
    <source>
        <strain evidence="11">ATCC 43570 / DSM 1825 / OCM 12 / VKM B-1830 / TM-1</strain>
    </source>
</reference>
<dbReference type="EMBL" id="CP009501">
    <property type="protein sequence ID" value="AKB12845.1"/>
    <property type="molecule type" value="Genomic_DNA"/>
</dbReference>
<dbReference type="InterPro" id="IPR008225">
    <property type="entry name" value="F420-0_g-glutamyl_ligase"/>
</dbReference>
<keyword evidence="2" id="KW-0479">Metal-binding</keyword>
<evidence type="ECO:0000256" key="5">
    <source>
        <dbReference type="ARBA" id="ARBA00022958"/>
    </source>
</evidence>
<evidence type="ECO:0000259" key="9">
    <source>
        <dbReference type="Pfam" id="PF01996"/>
    </source>
</evidence>
<gene>
    <name evidence="10" type="ORF">MSTHT_1087</name>
</gene>
<dbReference type="GO" id="GO:0052618">
    <property type="term" value="F:coenzyme F420-0:L-glutamate ligase activity"/>
    <property type="evidence" value="ECO:0007669"/>
    <property type="project" value="TreeGrafter"/>
</dbReference>
<dbReference type="HOGENOM" id="CLU_051152_1_0_2"/>
<dbReference type="STRING" id="523844.MSTHT_1087"/>
<evidence type="ECO:0000256" key="7">
    <source>
        <dbReference type="ARBA" id="ARBA00023211"/>
    </source>
</evidence>
<dbReference type="Proteomes" id="UP000066529">
    <property type="component" value="Chromosome"/>
</dbReference>
<evidence type="ECO:0000256" key="2">
    <source>
        <dbReference type="ARBA" id="ARBA00022723"/>
    </source>
</evidence>
<dbReference type="RefSeq" id="WP_048166952.1">
    <property type="nucleotide sequence ID" value="NZ_CP009501.1"/>
</dbReference>
<dbReference type="NCBIfam" id="TIGR01916">
    <property type="entry name" value="F420_cofE"/>
    <property type="match status" value="1"/>
</dbReference>
<evidence type="ECO:0000256" key="1">
    <source>
        <dbReference type="ARBA" id="ARBA00022598"/>
    </source>
</evidence>
<keyword evidence="7" id="KW-0464">Manganese</keyword>
<dbReference type="AlphaFoldDB" id="A0A0E3NE87"/>
<dbReference type="Gene3D" id="3.30.1330.100">
    <property type="entry name" value="CofE-like"/>
    <property type="match status" value="1"/>
</dbReference>